<comment type="caution">
    <text evidence="8">The sequence shown here is derived from an EMBL/GenBank/DDBJ whole genome shotgun (WGS) entry which is preliminary data.</text>
</comment>
<dbReference type="GO" id="GO:0003677">
    <property type="term" value="F:DNA binding"/>
    <property type="evidence" value="ECO:0007669"/>
    <property type="project" value="UniProtKB-KW"/>
</dbReference>
<dbReference type="AlphaFoldDB" id="M6FMG7"/>
<evidence type="ECO:0000313" key="9">
    <source>
        <dbReference type="Proteomes" id="UP000012101"/>
    </source>
</evidence>
<sequence>MSKAKNRVEELLDELIKGKTPEELIGASGLLKQLTKGLLERAMQGEMTHHLGYEKNDISGNNTGNSRNGKSSKKLKGDFGTIELEIPRDRNGSFEPQIVQKGQTRFTGFDEKIISMYSRGMTTREISNHLEEIYQVDVSADLISQVTDSVMETVIEWQNRPLEKVYPILIMDALIVKVRDGNHVMNKAFYLAVGINLQGTKEILGIWVERTEGAKFWLQILTDLKNRGVEDILIACVDGLKGFPDTIISVFPNTQVQLCIVHMVRNSLKWVSYKQRKEIANDLKAIYTSPSAEMAKKCLDDFSTKWDSQYPMISKSWRSNWESVIPFLAYPPNIRKAIYTTNAIESMNMGLRKIIKNRGSFPNDEAATKLLYLALKNMSKKWTMPIQDWDDERSVEKPSPYPQISEKARHLKSLIAPKGRSLIMNTKHRSRALGTELDWVEEEYLSLNLGDKRLDKRLKKIVSVMTKRGGTRLPDIFGNWSNTKGAYRFFSNSKVSSEKIISPHSQSTKKRLQQQETVLVLSDTTEIYYRKRDRVDDLGPMNSEYNQGLLLHPSIAFTPDGIPLGILDFKMWSCTELGANQDQ</sequence>
<feature type="region of interest" description="Disordered" evidence="6">
    <location>
        <begin position="52"/>
        <end position="75"/>
    </location>
</feature>
<evidence type="ECO:0000256" key="1">
    <source>
        <dbReference type="ARBA" id="ARBA00002190"/>
    </source>
</evidence>
<dbReference type="Proteomes" id="UP000012101">
    <property type="component" value="Unassembled WGS sequence"/>
</dbReference>
<dbReference type="GO" id="GO:0004803">
    <property type="term" value="F:transposase activity"/>
    <property type="evidence" value="ECO:0007669"/>
    <property type="project" value="InterPro"/>
</dbReference>
<evidence type="ECO:0000256" key="5">
    <source>
        <dbReference type="ARBA" id="ARBA00023172"/>
    </source>
</evidence>
<dbReference type="InterPro" id="IPR014735">
    <property type="entry name" value="Transposase_Tn5-like_N"/>
</dbReference>
<feature type="domain" description="Transposase Tn5-like N-terminal" evidence="7">
    <location>
        <begin position="438"/>
        <end position="495"/>
    </location>
</feature>
<dbReference type="PANTHER" id="PTHR33217">
    <property type="entry name" value="TRANSPOSASE FOR INSERTION SEQUENCE ELEMENT IS1081"/>
    <property type="match status" value="1"/>
</dbReference>
<dbReference type="Gene3D" id="1.10.246.40">
    <property type="entry name" value="Tn5 transposase, domain 1"/>
    <property type="match status" value="1"/>
</dbReference>
<dbReference type="InterPro" id="IPR038215">
    <property type="entry name" value="TN5-like_N_sf"/>
</dbReference>
<dbReference type="Pfam" id="PF00872">
    <property type="entry name" value="Transposase_mut"/>
    <property type="match status" value="1"/>
</dbReference>
<reference evidence="8 9" key="1">
    <citation type="submission" date="2013-01" db="EMBL/GenBank/DDBJ databases">
        <authorList>
            <person name="Harkins D.M."/>
            <person name="Durkin A.S."/>
            <person name="Brinkac L.M."/>
            <person name="Haft D.H."/>
            <person name="Selengut J.D."/>
            <person name="Sanka R."/>
            <person name="DePew J."/>
            <person name="Purushe J."/>
            <person name="Hospenthal D.R."/>
            <person name="Murray C.K."/>
            <person name="Pimentel G."/>
            <person name="Wasfy M."/>
            <person name="Vinetz J.M."/>
            <person name="Sutton G.G."/>
            <person name="Nierman W.C."/>
            <person name="Fouts D.E."/>
        </authorList>
    </citation>
    <scope>NUCLEOTIDE SEQUENCE [LARGE SCALE GENOMIC DNA]</scope>
    <source>
        <strain evidence="8 9">2006001855</strain>
    </source>
</reference>
<dbReference type="PANTHER" id="PTHR33217:SF5">
    <property type="entry name" value="MUTATOR FAMILY TRANSPOSASE"/>
    <property type="match status" value="1"/>
</dbReference>
<feature type="compositionally biased region" description="Polar residues" evidence="6">
    <location>
        <begin position="58"/>
        <end position="69"/>
    </location>
</feature>
<dbReference type="EMBL" id="AFJM02000055">
    <property type="protein sequence ID" value="EMM71324.1"/>
    <property type="molecule type" value="Genomic_DNA"/>
</dbReference>
<dbReference type="NCBIfam" id="NF033543">
    <property type="entry name" value="transpos_IS256"/>
    <property type="match status" value="1"/>
</dbReference>
<comment type="function">
    <text evidence="1">Required for the transposition of the insertion element.</text>
</comment>
<keyword evidence="5" id="KW-0233">DNA recombination</keyword>
<protein>
    <submittedName>
        <fullName evidence="8">Transposase, mutator family</fullName>
    </submittedName>
</protein>
<dbReference type="InterPro" id="IPR001207">
    <property type="entry name" value="Transposase_mutator"/>
</dbReference>
<evidence type="ECO:0000313" key="8">
    <source>
        <dbReference type="EMBL" id="EMM71324.1"/>
    </source>
</evidence>
<dbReference type="GO" id="GO:0006313">
    <property type="term" value="P:DNA transposition"/>
    <property type="evidence" value="ECO:0007669"/>
    <property type="project" value="InterPro"/>
</dbReference>
<dbReference type="Gene3D" id="3.90.350.10">
    <property type="entry name" value="Transposase Inhibitor Protein From Tn5, Chain A, domain 1"/>
    <property type="match status" value="1"/>
</dbReference>
<comment type="similarity">
    <text evidence="2">Belongs to the transposase mutator family.</text>
</comment>
<keyword evidence="3" id="KW-0815">Transposition</keyword>
<keyword evidence="4" id="KW-0238">DNA-binding</keyword>
<accession>M6FMG7</accession>
<evidence type="ECO:0000256" key="2">
    <source>
        <dbReference type="ARBA" id="ARBA00010961"/>
    </source>
</evidence>
<evidence type="ECO:0000256" key="3">
    <source>
        <dbReference type="ARBA" id="ARBA00022578"/>
    </source>
</evidence>
<dbReference type="SUPFAM" id="SSF53098">
    <property type="entry name" value="Ribonuclease H-like"/>
    <property type="match status" value="1"/>
</dbReference>
<evidence type="ECO:0000259" key="7">
    <source>
        <dbReference type="Pfam" id="PF14706"/>
    </source>
</evidence>
<name>M6FMG7_9LEPT</name>
<evidence type="ECO:0000256" key="4">
    <source>
        <dbReference type="ARBA" id="ARBA00023125"/>
    </source>
</evidence>
<gene>
    <name evidence="8" type="ORF">LEP1GSC038_2957</name>
</gene>
<feature type="non-terminal residue" evidence="8">
    <location>
        <position position="583"/>
    </location>
</feature>
<proteinExistence type="inferred from homology"/>
<organism evidence="8 9">
    <name type="scientific">Leptospira weilii str. 2006001855</name>
    <dbReference type="NCBI Taxonomy" id="996804"/>
    <lineage>
        <taxon>Bacteria</taxon>
        <taxon>Pseudomonadati</taxon>
        <taxon>Spirochaetota</taxon>
        <taxon>Spirochaetia</taxon>
        <taxon>Leptospirales</taxon>
        <taxon>Leptospiraceae</taxon>
        <taxon>Leptospira</taxon>
    </lineage>
</organism>
<dbReference type="PROSITE" id="PS01007">
    <property type="entry name" value="TRANSPOSASE_MUTATOR"/>
    <property type="match status" value="1"/>
</dbReference>
<dbReference type="InterPro" id="IPR012337">
    <property type="entry name" value="RNaseH-like_sf"/>
</dbReference>
<dbReference type="Pfam" id="PF14706">
    <property type="entry name" value="Tnp_DNA_bind"/>
    <property type="match status" value="1"/>
</dbReference>
<evidence type="ECO:0000256" key="6">
    <source>
        <dbReference type="SAM" id="MobiDB-lite"/>
    </source>
</evidence>